<evidence type="ECO:0000256" key="4">
    <source>
        <dbReference type="ARBA" id="ARBA00022692"/>
    </source>
</evidence>
<dbReference type="InterPro" id="IPR032816">
    <property type="entry name" value="VTT_dom"/>
</dbReference>
<sequence length="200" mass="21430">MDHGLTGLLLTHGSYALLFVALMAGGVGLPLPEDIVLLTGGALAHLGVVKLPVVIGVCFAGVLSGDLLLFHTARKLGPGIYEKRWMKELLTPERRTRIAGLYARFGGRVIFLGRYMFVLRVPLFAMAAVHGVKTRTFLLWDALALSLSAPLLVSLGYLFSHSIDRVASGLGHAEHVLAIVAVGLLAGFLLVRTLRARRAG</sequence>
<dbReference type="STRING" id="378806.STAUR_8205"/>
<feature type="transmembrane region" description="Helical" evidence="7">
    <location>
        <begin position="172"/>
        <end position="191"/>
    </location>
</feature>
<proteinExistence type="inferred from homology"/>
<dbReference type="KEGG" id="sur:STAUR_8205"/>
<accession>Q093H6</accession>
<dbReference type="Proteomes" id="UP000032702">
    <property type="component" value="Unassembled WGS sequence"/>
</dbReference>
<evidence type="ECO:0000313" key="12">
    <source>
        <dbReference type="Proteomes" id="UP000032702"/>
    </source>
</evidence>
<evidence type="ECO:0000256" key="2">
    <source>
        <dbReference type="ARBA" id="ARBA00010792"/>
    </source>
</evidence>
<evidence type="ECO:0000256" key="6">
    <source>
        <dbReference type="ARBA" id="ARBA00023136"/>
    </source>
</evidence>
<reference evidence="9 11" key="2">
    <citation type="journal article" date="2011" name="Mol. Biol. Evol.">
        <title>Comparative genomic analysis of fruiting body formation in Myxococcales.</title>
        <authorList>
            <person name="Huntley S."/>
            <person name="Hamann N."/>
            <person name="Wegener-Feldbrugge S."/>
            <person name="Treuner-Lange A."/>
            <person name="Kube M."/>
            <person name="Reinhardt R."/>
            <person name="Klages S."/>
            <person name="Muller R."/>
            <person name="Ronning C.M."/>
            <person name="Nierman W.C."/>
            <person name="Sogaard-Andersen L."/>
        </authorList>
    </citation>
    <scope>NUCLEOTIDE SEQUENCE [LARGE SCALE GENOMIC DNA]</scope>
    <source>
        <strain evidence="9 11">DW4/3-1</strain>
    </source>
</reference>
<feature type="transmembrane region" description="Helical" evidence="7">
    <location>
        <begin position="105"/>
        <end position="125"/>
    </location>
</feature>
<evidence type="ECO:0000256" key="3">
    <source>
        <dbReference type="ARBA" id="ARBA00022475"/>
    </source>
</evidence>
<keyword evidence="6 7" id="KW-0472">Membrane</keyword>
<dbReference type="eggNOG" id="COG0586">
    <property type="taxonomic scope" value="Bacteria"/>
</dbReference>
<dbReference type="Proteomes" id="UP000001351">
    <property type="component" value="Chromosome"/>
</dbReference>
<evidence type="ECO:0000256" key="7">
    <source>
        <dbReference type="RuleBase" id="RU367016"/>
    </source>
</evidence>
<keyword evidence="11" id="KW-1185">Reference proteome</keyword>
<evidence type="ECO:0000313" key="9">
    <source>
        <dbReference type="EMBL" id="ADO75960.1"/>
    </source>
</evidence>
<keyword evidence="5 7" id="KW-1133">Transmembrane helix</keyword>
<evidence type="ECO:0000259" key="8">
    <source>
        <dbReference type="Pfam" id="PF09335"/>
    </source>
</evidence>
<reference evidence="10 12" key="1">
    <citation type="submission" date="2006-04" db="EMBL/GenBank/DDBJ databases">
        <authorList>
            <person name="Nierman W.C."/>
        </authorList>
    </citation>
    <scope>NUCLEOTIDE SEQUENCE [LARGE SCALE GENOMIC DNA]</scope>
    <source>
        <strain evidence="10 12">DW4/3-1</strain>
    </source>
</reference>
<gene>
    <name evidence="9" type="ordered locus">STAUR_8205</name>
    <name evidence="10" type="ORF">STIAU_3199</name>
</gene>
<dbReference type="HOGENOM" id="CLU_044208_4_1_7"/>
<evidence type="ECO:0000313" key="11">
    <source>
        <dbReference type="Proteomes" id="UP000001351"/>
    </source>
</evidence>
<dbReference type="PANTHER" id="PTHR30353:SF15">
    <property type="entry name" value="INNER MEMBRANE PROTEIN YABI"/>
    <property type="match status" value="1"/>
</dbReference>
<name>Q093H6_STIAD</name>
<evidence type="ECO:0000256" key="5">
    <source>
        <dbReference type="ARBA" id="ARBA00022989"/>
    </source>
</evidence>
<feature type="transmembrane region" description="Helical" evidence="7">
    <location>
        <begin position="137"/>
        <end position="160"/>
    </location>
</feature>
<dbReference type="Pfam" id="PF09335">
    <property type="entry name" value="VTT_dom"/>
    <property type="match status" value="1"/>
</dbReference>
<dbReference type="EMBL" id="AAMD01000045">
    <property type="protein sequence ID" value="EAU66898.1"/>
    <property type="molecule type" value="Genomic_DNA"/>
</dbReference>
<dbReference type="OrthoDB" id="9813426at2"/>
<evidence type="ECO:0000256" key="1">
    <source>
        <dbReference type="ARBA" id="ARBA00004651"/>
    </source>
</evidence>
<dbReference type="AlphaFoldDB" id="Q093H6"/>
<dbReference type="InterPro" id="IPR032818">
    <property type="entry name" value="DedA-like"/>
</dbReference>
<keyword evidence="4 7" id="KW-0812">Transmembrane</keyword>
<dbReference type="RefSeq" id="WP_002613588.1">
    <property type="nucleotide sequence ID" value="NC_014623.1"/>
</dbReference>
<dbReference type="EMBL" id="CP002271">
    <property type="protein sequence ID" value="ADO75960.1"/>
    <property type="molecule type" value="Genomic_DNA"/>
</dbReference>
<keyword evidence="3 7" id="KW-1003">Cell membrane</keyword>
<evidence type="ECO:0000313" key="10">
    <source>
        <dbReference type="EMBL" id="EAU66898.1"/>
    </source>
</evidence>
<dbReference type="GO" id="GO:0005886">
    <property type="term" value="C:plasma membrane"/>
    <property type="evidence" value="ECO:0007669"/>
    <property type="project" value="UniProtKB-SubCell"/>
</dbReference>
<comment type="subcellular location">
    <subcellularLocation>
        <location evidence="1 7">Cell membrane</location>
        <topology evidence="1 7">Multi-pass membrane protein</topology>
    </subcellularLocation>
</comment>
<dbReference type="PANTHER" id="PTHR30353">
    <property type="entry name" value="INNER MEMBRANE PROTEIN DEDA-RELATED"/>
    <property type="match status" value="1"/>
</dbReference>
<comment type="similarity">
    <text evidence="2 7">Belongs to the DedA family.</text>
</comment>
<feature type="domain" description="VTT" evidence="8">
    <location>
        <begin position="31"/>
        <end position="157"/>
    </location>
</feature>
<organism evidence="10 12">
    <name type="scientific">Stigmatella aurantiaca (strain DW4/3-1)</name>
    <dbReference type="NCBI Taxonomy" id="378806"/>
    <lineage>
        <taxon>Bacteria</taxon>
        <taxon>Pseudomonadati</taxon>
        <taxon>Myxococcota</taxon>
        <taxon>Myxococcia</taxon>
        <taxon>Myxococcales</taxon>
        <taxon>Cystobacterineae</taxon>
        <taxon>Archangiaceae</taxon>
        <taxon>Stigmatella</taxon>
    </lineage>
</organism>
<protein>
    <submittedName>
        <fullName evidence="9">DedA family protein</fullName>
    </submittedName>
</protein>
<feature type="transmembrane region" description="Helical" evidence="7">
    <location>
        <begin position="12"/>
        <end position="31"/>
    </location>
</feature>
<feature type="transmembrane region" description="Helical" evidence="7">
    <location>
        <begin position="43"/>
        <end position="63"/>
    </location>
</feature>